<name>A0ABQ5JBQ6_9ASTR</name>
<evidence type="ECO:0000313" key="1">
    <source>
        <dbReference type="EMBL" id="GJU08913.1"/>
    </source>
</evidence>
<accession>A0ABQ5JBQ6</accession>
<proteinExistence type="predicted"/>
<reference evidence="1" key="1">
    <citation type="journal article" date="2022" name="Int. J. Mol. Sci.">
        <title>Draft Genome of Tanacetum Coccineum: Genomic Comparison of Closely Related Tanacetum-Family Plants.</title>
        <authorList>
            <person name="Yamashiro T."/>
            <person name="Shiraishi A."/>
            <person name="Nakayama K."/>
            <person name="Satake H."/>
        </authorList>
    </citation>
    <scope>NUCLEOTIDE SEQUENCE</scope>
</reference>
<keyword evidence="2" id="KW-1185">Reference proteome</keyword>
<evidence type="ECO:0000313" key="2">
    <source>
        <dbReference type="Proteomes" id="UP001151760"/>
    </source>
</evidence>
<sequence>MPIPPHNHPSHLLSRTKKTYSTALTRLILRVEKLEKNVKTGTELVRRARLLGINFEATTSIPVPTASRGWEISTEKSLQYSSKTADVTVNALLVDSRVLSLHQKRFSNLLKTLLEKKFAQLKNLNDIDWGDDPYCVKEYQASSEYYLSSYRQEVKKNICMLNDLIGKICARMYRLVKDRFQTEQLQKVEQEIPLLQITLSNVRVERLEVDHRNEMGYELSQVITLVVPLIPTFVASEGYLIVSSSKTPTVSGQMTDPLAVCSFYSARAIVMKLALFPSDTGHGSIGQATDIFLNLVDSSGTSTRTLVAILETKSGECIHRAACSFLLTPRSRSIAVVAHYLFASRATNAAVTPWSIIRLNLGIVIVMVGRFSVPVVDLVALLVPFLQIPIK</sequence>
<organism evidence="1 2">
    <name type="scientific">Tanacetum coccineum</name>
    <dbReference type="NCBI Taxonomy" id="301880"/>
    <lineage>
        <taxon>Eukaryota</taxon>
        <taxon>Viridiplantae</taxon>
        <taxon>Streptophyta</taxon>
        <taxon>Embryophyta</taxon>
        <taxon>Tracheophyta</taxon>
        <taxon>Spermatophyta</taxon>
        <taxon>Magnoliopsida</taxon>
        <taxon>eudicotyledons</taxon>
        <taxon>Gunneridae</taxon>
        <taxon>Pentapetalae</taxon>
        <taxon>asterids</taxon>
        <taxon>campanulids</taxon>
        <taxon>Asterales</taxon>
        <taxon>Asteraceae</taxon>
        <taxon>Asteroideae</taxon>
        <taxon>Anthemideae</taxon>
        <taxon>Anthemidinae</taxon>
        <taxon>Tanacetum</taxon>
    </lineage>
</organism>
<comment type="caution">
    <text evidence="1">The sequence shown here is derived from an EMBL/GenBank/DDBJ whole genome shotgun (WGS) entry which is preliminary data.</text>
</comment>
<dbReference type="EMBL" id="BQNB010021678">
    <property type="protein sequence ID" value="GJU08913.1"/>
    <property type="molecule type" value="Genomic_DNA"/>
</dbReference>
<dbReference type="Proteomes" id="UP001151760">
    <property type="component" value="Unassembled WGS sequence"/>
</dbReference>
<protein>
    <submittedName>
        <fullName evidence="1">Uncharacterized protein</fullName>
    </submittedName>
</protein>
<gene>
    <name evidence="1" type="ORF">Tco_1125343</name>
</gene>
<reference evidence="1" key="2">
    <citation type="submission" date="2022-01" db="EMBL/GenBank/DDBJ databases">
        <authorList>
            <person name="Yamashiro T."/>
            <person name="Shiraishi A."/>
            <person name="Satake H."/>
            <person name="Nakayama K."/>
        </authorList>
    </citation>
    <scope>NUCLEOTIDE SEQUENCE</scope>
</reference>